<dbReference type="AlphaFoldDB" id="A0A5M6CRI2"/>
<gene>
    <name evidence="1" type="ORF">F0460_04895</name>
</gene>
<name>A0A5M6CRI2_9FLAO</name>
<dbReference type="EMBL" id="VWSG01000003">
    <property type="protein sequence ID" value="KAA5535779.1"/>
    <property type="molecule type" value="Genomic_DNA"/>
</dbReference>
<protein>
    <submittedName>
        <fullName evidence="1">Uncharacterized protein</fullName>
    </submittedName>
</protein>
<dbReference type="Proteomes" id="UP000325141">
    <property type="component" value="Unassembled WGS sequence"/>
</dbReference>
<keyword evidence="2" id="KW-1185">Reference proteome</keyword>
<evidence type="ECO:0000313" key="1">
    <source>
        <dbReference type="EMBL" id="KAA5535779.1"/>
    </source>
</evidence>
<comment type="caution">
    <text evidence="1">The sequence shown here is derived from an EMBL/GenBank/DDBJ whole genome shotgun (WGS) entry which is preliminary data.</text>
</comment>
<sequence length="76" mass="8504">MSKIIIKREDFQKIDNSWVAIYDNEMKATAIGEVLMDNEEGCVSPSGAVGSFEDDKIIISINYQTMEPFNGMVILV</sequence>
<evidence type="ECO:0000313" key="2">
    <source>
        <dbReference type="Proteomes" id="UP000325141"/>
    </source>
</evidence>
<organism evidence="1 2">
    <name type="scientific">Paenimyroides baculatum</name>
    <dbReference type="NCBI Taxonomy" id="2608000"/>
    <lineage>
        <taxon>Bacteria</taxon>
        <taxon>Pseudomonadati</taxon>
        <taxon>Bacteroidota</taxon>
        <taxon>Flavobacteriia</taxon>
        <taxon>Flavobacteriales</taxon>
        <taxon>Flavobacteriaceae</taxon>
        <taxon>Paenimyroides</taxon>
    </lineage>
</organism>
<dbReference type="RefSeq" id="WP_150010858.1">
    <property type="nucleotide sequence ID" value="NZ_VWSG01000003.1"/>
</dbReference>
<proteinExistence type="predicted"/>
<accession>A0A5M6CRI2</accession>
<reference evidence="1 2" key="1">
    <citation type="submission" date="2019-09" db="EMBL/GenBank/DDBJ databases">
        <title>Genome sequence and assembly of Flavobacterium sp.</title>
        <authorList>
            <person name="Chhetri G."/>
        </authorList>
    </citation>
    <scope>NUCLEOTIDE SEQUENCE [LARGE SCALE GENOMIC DNA]</scope>
    <source>
        <strain evidence="1 2">SNL9</strain>
    </source>
</reference>